<comment type="caution">
    <text evidence="2">The sequence shown here is derived from an EMBL/GenBank/DDBJ whole genome shotgun (WGS) entry which is preliminary data.</text>
</comment>
<dbReference type="SUPFAM" id="SSF53098">
    <property type="entry name" value="Ribonuclease H-like"/>
    <property type="match status" value="1"/>
</dbReference>
<evidence type="ECO:0000313" key="3">
    <source>
        <dbReference type="Proteomes" id="UP000324222"/>
    </source>
</evidence>
<dbReference type="PANTHER" id="PTHR37162">
    <property type="entry name" value="HAT FAMILY DIMERISATION DOMAINCONTAINING PROTEIN-RELATED"/>
    <property type="match status" value="1"/>
</dbReference>
<dbReference type="Proteomes" id="UP000324222">
    <property type="component" value="Unassembled WGS sequence"/>
</dbReference>
<dbReference type="Pfam" id="PF05699">
    <property type="entry name" value="Dimer_Tnp_hAT"/>
    <property type="match status" value="1"/>
</dbReference>
<evidence type="ECO:0000313" key="2">
    <source>
        <dbReference type="EMBL" id="MPC37072.1"/>
    </source>
</evidence>
<organism evidence="2 3">
    <name type="scientific">Portunus trituberculatus</name>
    <name type="common">Swimming crab</name>
    <name type="synonym">Neptunus trituberculatus</name>
    <dbReference type="NCBI Taxonomy" id="210409"/>
    <lineage>
        <taxon>Eukaryota</taxon>
        <taxon>Metazoa</taxon>
        <taxon>Ecdysozoa</taxon>
        <taxon>Arthropoda</taxon>
        <taxon>Crustacea</taxon>
        <taxon>Multicrustacea</taxon>
        <taxon>Malacostraca</taxon>
        <taxon>Eumalacostraca</taxon>
        <taxon>Eucarida</taxon>
        <taxon>Decapoda</taxon>
        <taxon>Pleocyemata</taxon>
        <taxon>Brachyura</taxon>
        <taxon>Eubrachyura</taxon>
        <taxon>Portunoidea</taxon>
        <taxon>Portunidae</taxon>
        <taxon>Portuninae</taxon>
        <taxon>Portunus</taxon>
    </lineage>
</organism>
<reference evidence="2 3" key="1">
    <citation type="submission" date="2019-05" db="EMBL/GenBank/DDBJ databases">
        <title>Another draft genome of Portunus trituberculatus and its Hox gene families provides insights of decapod evolution.</title>
        <authorList>
            <person name="Jeong J.-H."/>
            <person name="Song I."/>
            <person name="Kim S."/>
            <person name="Choi T."/>
            <person name="Kim D."/>
            <person name="Ryu S."/>
            <person name="Kim W."/>
        </authorList>
    </citation>
    <scope>NUCLEOTIDE SEQUENCE [LARGE SCALE GENOMIC DNA]</scope>
    <source>
        <tissue evidence="2">Muscle</tissue>
    </source>
</reference>
<dbReference type="InterPro" id="IPR008906">
    <property type="entry name" value="HATC_C_dom"/>
</dbReference>
<keyword evidence="3" id="KW-1185">Reference proteome</keyword>
<dbReference type="AlphaFoldDB" id="A0A5B7ESB3"/>
<dbReference type="EMBL" id="VSRR010003678">
    <property type="protein sequence ID" value="MPC37072.1"/>
    <property type="molecule type" value="Genomic_DNA"/>
</dbReference>
<name>A0A5B7ESB3_PORTR</name>
<dbReference type="PANTHER" id="PTHR37162:SF1">
    <property type="entry name" value="BED-TYPE DOMAIN-CONTAINING PROTEIN"/>
    <property type="match status" value="1"/>
</dbReference>
<sequence>MKEARFRDEPEIRKRCIEFIVGLVKELQHRLPYYVKVLRLMSTMSVNECLQPIKPGILDLAKMFEQNDEVLTRIDFQWKKLHYTVWKKPMILLEVADYKDATGENPYSDICELALTVLSLPHSNADVERLFSHMNIVKTKLRNRMNNETLTAVLVVKYGLHKVGKCCHNYTLPADVLKKIGTLEAYKKYTTSQEASTSTSDSTAVEDWDLSEF</sequence>
<accession>A0A5B7ESB3</accession>
<gene>
    <name evidence="2" type="ORF">E2C01_030545</name>
</gene>
<proteinExistence type="predicted"/>
<dbReference type="GO" id="GO:0046983">
    <property type="term" value="F:protein dimerization activity"/>
    <property type="evidence" value="ECO:0007669"/>
    <property type="project" value="InterPro"/>
</dbReference>
<dbReference type="InterPro" id="IPR012337">
    <property type="entry name" value="RNaseH-like_sf"/>
</dbReference>
<protein>
    <recommendedName>
        <fullName evidence="1">HAT C-terminal dimerisation domain-containing protein</fullName>
    </recommendedName>
</protein>
<evidence type="ECO:0000259" key="1">
    <source>
        <dbReference type="Pfam" id="PF05699"/>
    </source>
</evidence>
<dbReference type="OrthoDB" id="6358180at2759"/>
<feature type="domain" description="HAT C-terminal dimerisation" evidence="1">
    <location>
        <begin position="104"/>
        <end position="158"/>
    </location>
</feature>